<protein>
    <submittedName>
        <fullName evidence="1">Uncharacterized protein</fullName>
    </submittedName>
</protein>
<dbReference type="EMBL" id="CCKJ01000035">
    <property type="protein sequence ID" value="CDT73351.1"/>
    <property type="molecule type" value="Genomic_DNA"/>
</dbReference>
<name>A0AA86X111_9VIBR</name>
<evidence type="ECO:0000313" key="2">
    <source>
        <dbReference type="Proteomes" id="UP000041625"/>
    </source>
</evidence>
<keyword evidence="2" id="KW-1185">Reference proteome</keyword>
<comment type="caution">
    <text evidence="1">The sequence shown here is derived from an EMBL/GenBank/DDBJ whole genome shotgun (WGS) entry which is preliminary data.</text>
</comment>
<evidence type="ECO:0000313" key="1">
    <source>
        <dbReference type="EMBL" id="CDT73351.1"/>
    </source>
</evidence>
<sequence length="45" mass="5371">MLSLTALDYVSLYLWLLIRWLTFSERLESSISYYFELADKASSFQ</sequence>
<gene>
    <name evidence="1" type="ORF">VCR31J2_130057</name>
</gene>
<organism evidence="1 2">
    <name type="scientific">Vibrio coralliirubri</name>
    <dbReference type="NCBI Taxonomy" id="1516159"/>
    <lineage>
        <taxon>Bacteria</taxon>
        <taxon>Pseudomonadati</taxon>
        <taxon>Pseudomonadota</taxon>
        <taxon>Gammaproteobacteria</taxon>
        <taxon>Vibrionales</taxon>
        <taxon>Vibrionaceae</taxon>
        <taxon>Vibrio</taxon>
    </lineage>
</organism>
<dbReference type="AlphaFoldDB" id="A0AA86X111"/>
<dbReference type="Proteomes" id="UP000041625">
    <property type="component" value="Unassembled WGS sequence"/>
</dbReference>
<proteinExistence type="predicted"/>
<reference evidence="1 2" key="1">
    <citation type="submission" date="2014-06" db="EMBL/GenBank/DDBJ databases">
        <authorList>
            <person name="Le Roux F."/>
        </authorList>
    </citation>
    <scope>NUCLEOTIDE SEQUENCE [LARGE SCALE GENOMIC DNA]</scope>
    <source>
        <strain evidence="1 2">J2-31</strain>
    </source>
</reference>
<accession>A0AA86X111</accession>